<name>A0A6V7WKS4_MELEN</name>
<organism evidence="1 2">
    <name type="scientific">Meloidogyne enterolobii</name>
    <name type="common">Root-knot nematode worm</name>
    <name type="synonym">Meloidogyne mayaguensis</name>
    <dbReference type="NCBI Taxonomy" id="390850"/>
    <lineage>
        <taxon>Eukaryota</taxon>
        <taxon>Metazoa</taxon>
        <taxon>Ecdysozoa</taxon>
        <taxon>Nematoda</taxon>
        <taxon>Chromadorea</taxon>
        <taxon>Rhabditida</taxon>
        <taxon>Tylenchina</taxon>
        <taxon>Tylenchomorpha</taxon>
        <taxon>Tylenchoidea</taxon>
        <taxon>Meloidogynidae</taxon>
        <taxon>Meloidogyninae</taxon>
        <taxon>Meloidogyne</taxon>
    </lineage>
</organism>
<dbReference type="AlphaFoldDB" id="A0A6V7WKS4"/>
<gene>
    <name evidence="1" type="ORF">MENT_LOCUS40208</name>
</gene>
<dbReference type="Proteomes" id="UP000580250">
    <property type="component" value="Unassembled WGS sequence"/>
</dbReference>
<protein>
    <submittedName>
        <fullName evidence="1">Uncharacterized protein</fullName>
    </submittedName>
</protein>
<evidence type="ECO:0000313" key="1">
    <source>
        <dbReference type="EMBL" id="CAD2187611.1"/>
    </source>
</evidence>
<sequence length="124" mass="14106">MSKQQNYEPLSPAPMDTDESIIDFDSRELLAMASGEYISILETLDEDALLAEDMEVEDQIDAALEQIEEVGKTNATYESIITKFANEAKIGKPEQVEEKFENKGFGKIDWVTKMKLWEKKVIII</sequence>
<accession>A0A6V7WKS4</accession>
<dbReference type="EMBL" id="CAJEWN010000647">
    <property type="protein sequence ID" value="CAD2187611.1"/>
    <property type="molecule type" value="Genomic_DNA"/>
</dbReference>
<proteinExistence type="predicted"/>
<evidence type="ECO:0000313" key="2">
    <source>
        <dbReference type="Proteomes" id="UP000580250"/>
    </source>
</evidence>
<reference evidence="1 2" key="1">
    <citation type="submission" date="2020-08" db="EMBL/GenBank/DDBJ databases">
        <authorList>
            <person name="Koutsovoulos G."/>
            <person name="Danchin GJ E."/>
        </authorList>
    </citation>
    <scope>NUCLEOTIDE SEQUENCE [LARGE SCALE GENOMIC DNA]</scope>
</reference>
<comment type="caution">
    <text evidence="1">The sequence shown here is derived from an EMBL/GenBank/DDBJ whole genome shotgun (WGS) entry which is preliminary data.</text>
</comment>